<evidence type="ECO:0000259" key="14">
    <source>
        <dbReference type="Pfam" id="PF18962"/>
    </source>
</evidence>
<dbReference type="GO" id="GO:0016020">
    <property type="term" value="C:membrane"/>
    <property type="evidence" value="ECO:0007669"/>
    <property type="project" value="TreeGrafter"/>
</dbReference>
<dbReference type="NCBIfam" id="TIGR04183">
    <property type="entry name" value="Por_Secre_tail"/>
    <property type="match status" value="1"/>
</dbReference>
<feature type="chain" id="PRO_5024338294" evidence="12">
    <location>
        <begin position="21"/>
        <end position="1288"/>
    </location>
</feature>
<evidence type="ECO:0000256" key="7">
    <source>
        <dbReference type="ARBA" id="ARBA00022824"/>
    </source>
</evidence>
<evidence type="ECO:0000256" key="3">
    <source>
        <dbReference type="ARBA" id="ARBA00009141"/>
    </source>
</evidence>
<protein>
    <submittedName>
        <fullName evidence="16">DNRLRE domain-containing protein</fullName>
    </submittedName>
</protein>
<evidence type="ECO:0000256" key="1">
    <source>
        <dbReference type="ARBA" id="ARBA00004115"/>
    </source>
</evidence>
<dbReference type="SUPFAM" id="SSF49785">
    <property type="entry name" value="Galactose-binding domain-like"/>
    <property type="match status" value="1"/>
</dbReference>
<dbReference type="InterPro" id="IPR030916">
    <property type="entry name" value="ELWxxDGT_rpt"/>
</dbReference>
<dbReference type="Proteomes" id="UP000323994">
    <property type="component" value="Unassembled WGS sequence"/>
</dbReference>
<dbReference type="RefSeq" id="WP_139014465.1">
    <property type="nucleotide sequence ID" value="NZ_VBSN01000071.1"/>
</dbReference>
<comment type="caution">
    <text evidence="16">The sequence shown here is derived from an EMBL/GenBank/DDBJ whole genome shotgun (WGS) entry which is preliminary data.</text>
</comment>
<feature type="domain" description="Secretion system C-terminal sorting" evidence="14">
    <location>
        <begin position="1208"/>
        <end position="1285"/>
    </location>
</feature>
<dbReference type="InterPro" id="IPR039155">
    <property type="entry name" value="MLEC"/>
</dbReference>
<evidence type="ECO:0000259" key="15">
    <source>
        <dbReference type="Pfam" id="PF24517"/>
    </source>
</evidence>
<keyword evidence="6 12" id="KW-0732">Signal</keyword>
<evidence type="ECO:0000256" key="2">
    <source>
        <dbReference type="ARBA" id="ARBA00004613"/>
    </source>
</evidence>
<comment type="subcellular location">
    <subcellularLocation>
        <location evidence="1">Endoplasmic reticulum membrane</location>
        <topology evidence="1">Single-pass type I membrane protein</topology>
    </subcellularLocation>
    <subcellularLocation>
        <location evidence="2">Secreted</location>
    </subcellularLocation>
</comment>
<dbReference type="GO" id="GO:0030246">
    <property type="term" value="F:carbohydrate binding"/>
    <property type="evidence" value="ECO:0007669"/>
    <property type="project" value="InterPro"/>
</dbReference>
<dbReference type="Gene3D" id="2.60.120.430">
    <property type="entry name" value="Galactose-binding lectin"/>
    <property type="match status" value="1"/>
</dbReference>
<dbReference type="Pfam" id="PF11721">
    <property type="entry name" value="Malectin"/>
    <property type="match status" value="1"/>
</dbReference>
<evidence type="ECO:0000256" key="4">
    <source>
        <dbReference type="ARBA" id="ARBA00022525"/>
    </source>
</evidence>
<name>A0A5M8Q9V5_9BACT</name>
<proteinExistence type="inferred from homology"/>
<feature type="signal peptide" evidence="12">
    <location>
        <begin position="1"/>
        <end position="20"/>
    </location>
</feature>
<dbReference type="Pfam" id="PF24517">
    <property type="entry name" value="CBM96"/>
    <property type="match status" value="1"/>
</dbReference>
<gene>
    <name evidence="16" type="ORF">FEM33_23750</name>
</gene>
<dbReference type="NCBIfam" id="NF033679">
    <property type="entry name" value="DNRLRE_dom"/>
    <property type="match status" value="1"/>
</dbReference>
<evidence type="ECO:0000256" key="10">
    <source>
        <dbReference type="ARBA" id="ARBA00023180"/>
    </source>
</evidence>
<keyword evidence="9" id="KW-0472">Membrane</keyword>
<dbReference type="InterPro" id="IPR008979">
    <property type="entry name" value="Galactose-bd-like_sf"/>
</dbReference>
<dbReference type="Pfam" id="PF18962">
    <property type="entry name" value="Por_Secre_tail"/>
    <property type="match status" value="1"/>
</dbReference>
<dbReference type="InterPro" id="IPR026444">
    <property type="entry name" value="Secre_tail"/>
</dbReference>
<evidence type="ECO:0000256" key="8">
    <source>
        <dbReference type="ARBA" id="ARBA00022989"/>
    </source>
</evidence>
<reference evidence="16 17" key="1">
    <citation type="submission" date="2019-05" db="EMBL/GenBank/DDBJ databases">
        <authorList>
            <person name="Qu J.-H."/>
        </authorList>
    </citation>
    <scope>NUCLEOTIDE SEQUENCE [LARGE SCALE GENOMIC DNA]</scope>
    <source>
        <strain evidence="16 17">NS28</strain>
    </source>
</reference>
<dbReference type="GO" id="GO:0005576">
    <property type="term" value="C:extracellular region"/>
    <property type="evidence" value="ECO:0007669"/>
    <property type="project" value="UniProtKB-SubCell"/>
</dbReference>
<evidence type="ECO:0000259" key="13">
    <source>
        <dbReference type="Pfam" id="PF11721"/>
    </source>
</evidence>
<dbReference type="InterPro" id="IPR055372">
    <property type="entry name" value="CBM96"/>
</dbReference>
<dbReference type="NCBIfam" id="TIGR04534">
    <property type="entry name" value="ELWxxDGT_rpt"/>
    <property type="match status" value="3"/>
</dbReference>
<sequence>MKRIVLYLAMLLSGMQPLLAQEKGLVKDINVTGPASNGLRIYESIGVGNMVYMIADNGLQKKGIWKSDGTAAGTVLIKEITEASPYGNSVRRLTYSGEKIYFVVELESGLIYLYKLDAGQTGTASLLQLFEIPYGTEVFVNVNGILYFGGRDGLMKTDGTVAGTVLVKSFYHDFGLAVKHAVSLNGMLYFLIEDYLGKLILYKSDGTAAGTVAITNTSGSNPSAPLVAAGGNVYFKQVLPSGTALFKANNTTPVTLVKKFTSGADNLANVGNELYFSANDGVNGNELWKTDGSTAGTVLVKNINPGAASSDPSMLRAADGQLFFVANDGTHGRELWRSGGTASSTKLVRDIRAGELNSDIKELTAVGSKAAFVANDGSGEKLWQSNGDVYSTKILADVTASRLLNVNGTLYFNGNAGSGLELFKSTMVTGGTSAVTNIAKAGSMPLHFTAVNGVSYFTADDGIHGRELWKTDGSTAGTVLVRDAISGANSSNPEQITNVNGTAFFVGGNGSQVHSLWKSGGTTATTIKVKDFTKADTLQGLINVNGTLFFGIINGTSSMQLWKSDGSTAGTLLVKTFPQTSTFSPVTMNGQVYFGAYDGINSIDLWKSNGTAQGTVLVKDVTPNWGESMYRSIAVKGNFIYYITSKANRSSVDRFLVKSDGTAEGTTIIKQFNPYEDYFSKFTVVNDLLFFVVWDGAAFDDIFGEVVWRTDGTEQGTFPLTKLRSDDGDPSIHTHDMLALNGFFYFVPDLQGEIWKSDGTVEGTQQVTNIGSQANGANIRHVTVIGETLYFSATNEQSGREVWKTNGTAQTTSLAYDMNPNGSTLFYDMGALNNQLLISADNGMYGAELFQYKDAVPMANTIRINAGGQDFTTATKKLFIADKYYAGIDRTSSVASGDILNTTNDVLYQSARCSPSFSYNIPVPNGTFDVYLHFAETYFGAPGKKGGKGSRQFHVNMEGSRKLTNYDIFAKAGGAMLATAETFTVNVTDGMLNIDFLTGAADLPRVSAIEVIPATQSLNAVADAYVRDGSYSATNYGNLPELDVKSAAGDASIKRSSYIRFQLPQTVNAGSAKLRIYGHNHENSKDIYVHAYGVDNDSWTENGISKNNAPAASTASLGSVAVNDKYKYYEIDVTSYVKAQQASGSNLVTLLLADPNNRNTRLVFNSKENSANPPQLVIQPASVSNSSARLNQEGIMAENAQAEQGSSIYPNPVKKQFTVSLSMQHAGPISFELVSSAGKGYAVRTTQDAKAGEKAEVNISDLTLSTGIYMLKIQSQAATEVIKMLVTE</sequence>
<keyword evidence="10" id="KW-0325">Glycoprotein</keyword>
<evidence type="ECO:0000256" key="11">
    <source>
        <dbReference type="ARBA" id="ARBA00023277"/>
    </source>
</evidence>
<accession>A0A5M8Q9V5</accession>
<evidence type="ECO:0000256" key="5">
    <source>
        <dbReference type="ARBA" id="ARBA00022692"/>
    </source>
</evidence>
<evidence type="ECO:0000313" key="16">
    <source>
        <dbReference type="EMBL" id="KAA6432735.1"/>
    </source>
</evidence>
<evidence type="ECO:0000313" key="17">
    <source>
        <dbReference type="Proteomes" id="UP000323994"/>
    </source>
</evidence>
<dbReference type="EMBL" id="VBSN01000071">
    <property type="protein sequence ID" value="KAA6432735.1"/>
    <property type="molecule type" value="Genomic_DNA"/>
</dbReference>
<evidence type="ECO:0000256" key="9">
    <source>
        <dbReference type="ARBA" id="ARBA00023136"/>
    </source>
</evidence>
<keyword evidence="11" id="KW-0119">Carbohydrate metabolism</keyword>
<organism evidence="16 17">
    <name type="scientific">Dyadobacter flavalbus</name>
    <dbReference type="NCBI Taxonomy" id="2579942"/>
    <lineage>
        <taxon>Bacteria</taxon>
        <taxon>Pseudomonadati</taxon>
        <taxon>Bacteroidota</taxon>
        <taxon>Cytophagia</taxon>
        <taxon>Cytophagales</taxon>
        <taxon>Spirosomataceae</taxon>
        <taxon>Dyadobacter</taxon>
    </lineage>
</organism>
<feature type="domain" description="Malectin" evidence="13">
    <location>
        <begin position="861"/>
        <end position="1007"/>
    </location>
</feature>
<dbReference type="InterPro" id="IPR021720">
    <property type="entry name" value="Malectin_dom"/>
</dbReference>
<evidence type="ECO:0000256" key="12">
    <source>
        <dbReference type="SAM" id="SignalP"/>
    </source>
</evidence>
<dbReference type="SUPFAM" id="SSF63825">
    <property type="entry name" value="YWTD domain"/>
    <property type="match status" value="1"/>
</dbReference>
<keyword evidence="4" id="KW-0964">Secreted</keyword>
<keyword evidence="17" id="KW-1185">Reference proteome</keyword>
<comment type="similarity">
    <text evidence="3">Belongs to the malectin family.</text>
</comment>
<keyword evidence="7" id="KW-0256">Endoplasmic reticulum</keyword>
<dbReference type="PANTHER" id="PTHR13460:SF0">
    <property type="entry name" value="MALECTIN"/>
    <property type="match status" value="1"/>
</dbReference>
<feature type="domain" description="Carbohydrate-binding module family 96" evidence="15">
    <location>
        <begin position="1015"/>
        <end position="1179"/>
    </location>
</feature>
<dbReference type="PANTHER" id="PTHR13460">
    <property type="match status" value="1"/>
</dbReference>
<keyword evidence="8" id="KW-1133">Transmembrane helix</keyword>
<keyword evidence="5" id="KW-0812">Transmembrane</keyword>
<evidence type="ECO:0000256" key="6">
    <source>
        <dbReference type="ARBA" id="ARBA00022729"/>
    </source>
</evidence>
<dbReference type="OrthoDB" id="9803752at2"/>